<dbReference type="EMBL" id="JAPZBR010000001">
    <property type="protein sequence ID" value="KAJ5366471.1"/>
    <property type="molecule type" value="Genomic_DNA"/>
</dbReference>
<proteinExistence type="predicted"/>
<evidence type="ECO:0000256" key="1">
    <source>
        <dbReference type="SAM" id="MobiDB-lite"/>
    </source>
</evidence>
<dbReference type="AlphaFoldDB" id="A0A9W9RUM6"/>
<sequence length="127" mass="15136">MDDLCTDRTRREKGDQKATVTEQSRNPSEKRNESANINLERQIQKDGANDIMDSQEFWHMFLNAELMEWGHRDHLKSGYILTLESLKEGRTVFETAETFIGHLRRLREARPDSFRNTEHRYEPLFEH</sequence>
<evidence type="ECO:0000313" key="2">
    <source>
        <dbReference type="EMBL" id="KAJ5366471.1"/>
    </source>
</evidence>
<protein>
    <submittedName>
        <fullName evidence="2">Uncharacterized protein</fullName>
    </submittedName>
</protein>
<reference evidence="2" key="1">
    <citation type="submission" date="2022-12" db="EMBL/GenBank/DDBJ databases">
        <authorList>
            <person name="Petersen C."/>
        </authorList>
    </citation>
    <scope>NUCLEOTIDE SEQUENCE</scope>
    <source>
        <strain evidence="2">IBT 35675</strain>
    </source>
</reference>
<gene>
    <name evidence="2" type="ORF">N7541_000412</name>
</gene>
<evidence type="ECO:0000313" key="3">
    <source>
        <dbReference type="Proteomes" id="UP001148299"/>
    </source>
</evidence>
<feature type="region of interest" description="Disordered" evidence="1">
    <location>
        <begin position="1"/>
        <end position="39"/>
    </location>
</feature>
<keyword evidence="3" id="KW-1185">Reference proteome</keyword>
<accession>A0A9W9RUM6</accession>
<feature type="compositionally biased region" description="Basic and acidic residues" evidence="1">
    <location>
        <begin position="1"/>
        <end position="16"/>
    </location>
</feature>
<name>A0A9W9RUM6_PENBR</name>
<organism evidence="2 3">
    <name type="scientific">Penicillium brevicompactum</name>
    <dbReference type="NCBI Taxonomy" id="5074"/>
    <lineage>
        <taxon>Eukaryota</taxon>
        <taxon>Fungi</taxon>
        <taxon>Dikarya</taxon>
        <taxon>Ascomycota</taxon>
        <taxon>Pezizomycotina</taxon>
        <taxon>Eurotiomycetes</taxon>
        <taxon>Eurotiomycetidae</taxon>
        <taxon>Eurotiales</taxon>
        <taxon>Aspergillaceae</taxon>
        <taxon>Penicillium</taxon>
    </lineage>
</organism>
<dbReference type="Proteomes" id="UP001148299">
    <property type="component" value="Unassembled WGS sequence"/>
</dbReference>
<reference evidence="2" key="2">
    <citation type="journal article" date="2023" name="IMA Fungus">
        <title>Comparative genomic study of the Penicillium genus elucidates a diverse pangenome and 15 lateral gene transfer events.</title>
        <authorList>
            <person name="Petersen C."/>
            <person name="Sorensen T."/>
            <person name="Nielsen M.R."/>
            <person name="Sondergaard T.E."/>
            <person name="Sorensen J.L."/>
            <person name="Fitzpatrick D.A."/>
            <person name="Frisvad J.C."/>
            <person name="Nielsen K.L."/>
        </authorList>
    </citation>
    <scope>NUCLEOTIDE SEQUENCE</scope>
    <source>
        <strain evidence="2">IBT 35675</strain>
    </source>
</reference>
<comment type="caution">
    <text evidence="2">The sequence shown here is derived from an EMBL/GenBank/DDBJ whole genome shotgun (WGS) entry which is preliminary data.</text>
</comment>